<comment type="caution">
    <text evidence="2">The sequence shown here is derived from an EMBL/GenBank/DDBJ whole genome shotgun (WGS) entry which is preliminary data.</text>
</comment>
<evidence type="ECO:0000313" key="2">
    <source>
        <dbReference type="EMBL" id="GLB42926.1"/>
    </source>
</evidence>
<protein>
    <recommendedName>
        <fullName evidence="4">Secreted protein</fullName>
    </recommendedName>
</protein>
<organism evidence="2 3">
    <name type="scientific">Lyophyllum shimeji</name>
    <name type="common">Hon-shimeji</name>
    <name type="synonym">Tricholoma shimeji</name>
    <dbReference type="NCBI Taxonomy" id="47721"/>
    <lineage>
        <taxon>Eukaryota</taxon>
        <taxon>Fungi</taxon>
        <taxon>Dikarya</taxon>
        <taxon>Basidiomycota</taxon>
        <taxon>Agaricomycotina</taxon>
        <taxon>Agaricomycetes</taxon>
        <taxon>Agaricomycetidae</taxon>
        <taxon>Agaricales</taxon>
        <taxon>Tricholomatineae</taxon>
        <taxon>Lyophyllaceae</taxon>
        <taxon>Lyophyllum</taxon>
    </lineage>
</organism>
<keyword evidence="1" id="KW-0732">Signal</keyword>
<feature type="chain" id="PRO_5040276584" description="Secreted protein" evidence="1">
    <location>
        <begin position="18"/>
        <end position="383"/>
    </location>
</feature>
<feature type="signal peptide" evidence="1">
    <location>
        <begin position="1"/>
        <end position="17"/>
    </location>
</feature>
<evidence type="ECO:0000313" key="3">
    <source>
        <dbReference type="Proteomes" id="UP001063166"/>
    </source>
</evidence>
<dbReference type="AlphaFoldDB" id="A0A9P3UU84"/>
<reference evidence="2" key="1">
    <citation type="submission" date="2022-07" db="EMBL/GenBank/DDBJ databases">
        <title>The genome of Lyophyllum shimeji provides insight into the initial evolution of ectomycorrhizal fungal genome.</title>
        <authorList>
            <person name="Kobayashi Y."/>
            <person name="Shibata T."/>
            <person name="Hirakawa H."/>
            <person name="Shigenobu S."/>
            <person name="Nishiyama T."/>
            <person name="Yamada A."/>
            <person name="Hasebe M."/>
            <person name="Kawaguchi M."/>
        </authorList>
    </citation>
    <scope>NUCLEOTIDE SEQUENCE</scope>
    <source>
        <strain evidence="2">AT787</strain>
    </source>
</reference>
<sequence>MLFSFALCAVTASAALALTLPSASPNTLVARDPGQDSRSCLSIRSACDTNTTDPTNVFATPACIALVVCETPKYFIPDFPPNQPRLPRSAWNVVSGGSDVVTQQQFIDFYYGTIASLINSTSTNSTTGNSTNLPNGNPVPVYPTSAQTVINWWQAVVAWTGNCATSGIAYNNFADWIQYVDKPGVCGAVASCDPNVNANAPPCVPQRATDNGSCAEMVSQCAVSIGASTTTAPATSIFTQKYCVLSSFCYSQSTVDVLIKQLVKMDYLYTGQPVLSANQPRLSQAVFNDLARGKSYVSQQDMIDAYYGALTNTIKSCGGPPGAETVCPTGTSGPFPTDASYVIDFWNTVSAWTGFCSTRNIPYQNLADYLQYSSTVKAPTSCS</sequence>
<keyword evidence="3" id="KW-1185">Reference proteome</keyword>
<name>A0A9P3UU84_LYOSH</name>
<evidence type="ECO:0008006" key="4">
    <source>
        <dbReference type="Google" id="ProtNLM"/>
    </source>
</evidence>
<dbReference type="EMBL" id="BRPK01000012">
    <property type="protein sequence ID" value="GLB42926.1"/>
    <property type="molecule type" value="Genomic_DNA"/>
</dbReference>
<gene>
    <name evidence="2" type="ORF">LshimejAT787_1203750</name>
</gene>
<dbReference type="Proteomes" id="UP001063166">
    <property type="component" value="Unassembled WGS sequence"/>
</dbReference>
<dbReference type="OrthoDB" id="2734890at2759"/>
<proteinExistence type="predicted"/>
<evidence type="ECO:0000256" key="1">
    <source>
        <dbReference type="SAM" id="SignalP"/>
    </source>
</evidence>
<accession>A0A9P3UU84</accession>